<dbReference type="Proteomes" id="UP000018896">
    <property type="component" value="Unassembled WGS sequence"/>
</dbReference>
<accession>W4QZI2</accession>
<dbReference type="STRING" id="1236973.JCM9157_3938"/>
<keyword evidence="2" id="KW-1185">Reference proteome</keyword>
<organism evidence="1 2">
    <name type="scientific">Halalkalibacter akibai (strain ATCC 43226 / DSM 21942 / CIP 109018 / JCM 9157 / 1139)</name>
    <name type="common">Bacillus akibai</name>
    <dbReference type="NCBI Taxonomy" id="1236973"/>
    <lineage>
        <taxon>Bacteria</taxon>
        <taxon>Bacillati</taxon>
        <taxon>Bacillota</taxon>
        <taxon>Bacilli</taxon>
        <taxon>Bacillales</taxon>
        <taxon>Bacillaceae</taxon>
        <taxon>Halalkalibacter</taxon>
    </lineage>
</organism>
<evidence type="ECO:0000313" key="2">
    <source>
        <dbReference type="Proteomes" id="UP000018896"/>
    </source>
</evidence>
<reference evidence="1 2" key="1">
    <citation type="journal article" date="2014" name="Genome Announc.">
        <title>Draft Genome Sequences of Three Alkaliphilic Bacillus Strains, Bacillus wakoensis JCM 9140T, Bacillus akibai JCM 9157T, and Bacillus hemicellulosilyticus JCM 9152T.</title>
        <authorList>
            <person name="Yuki M."/>
            <person name="Oshima K."/>
            <person name="Suda W."/>
            <person name="Oshida Y."/>
            <person name="Kitamura K."/>
            <person name="Iida T."/>
            <person name="Hattori M."/>
            <person name="Ohkuma M."/>
        </authorList>
    </citation>
    <scope>NUCLEOTIDE SEQUENCE [LARGE SCALE GENOMIC DNA]</scope>
    <source>
        <strain evidence="1 2">JCM 9157</strain>
    </source>
</reference>
<sequence>MFNHQSNTSFHLISDNDLLELHVKVQTITEIGTDFKQLVEEELKRRGLLTALASEENNK</sequence>
<gene>
    <name evidence="1" type="ORF">JCM9157_3938</name>
</gene>
<proteinExistence type="predicted"/>
<name>W4QZI2_HALA3</name>
<dbReference type="RefSeq" id="WP_035666873.1">
    <property type="nucleotide sequence ID" value="NZ_BAUV01000041.1"/>
</dbReference>
<evidence type="ECO:0000313" key="1">
    <source>
        <dbReference type="EMBL" id="GAE36724.1"/>
    </source>
</evidence>
<comment type="caution">
    <text evidence="1">The sequence shown here is derived from an EMBL/GenBank/DDBJ whole genome shotgun (WGS) entry which is preliminary data.</text>
</comment>
<protein>
    <submittedName>
        <fullName evidence="1">Uncharacterized protein</fullName>
    </submittedName>
</protein>
<dbReference type="EMBL" id="BAUV01000041">
    <property type="protein sequence ID" value="GAE36724.1"/>
    <property type="molecule type" value="Genomic_DNA"/>
</dbReference>
<dbReference type="AlphaFoldDB" id="W4QZI2"/>